<gene>
    <name evidence="3" type="primary">20347208</name>
    <name evidence="2" type="ORF">GGTG_06750</name>
</gene>
<evidence type="ECO:0000313" key="2">
    <source>
        <dbReference type="EMBL" id="EJT76836.1"/>
    </source>
</evidence>
<proteinExistence type="predicted"/>
<dbReference type="GeneID" id="20347208"/>
<dbReference type="EnsemblFungi" id="EJT76836">
    <property type="protein sequence ID" value="EJT76836"/>
    <property type="gene ID" value="GGTG_06750"/>
</dbReference>
<reference evidence="3" key="5">
    <citation type="submission" date="2018-04" db="UniProtKB">
        <authorList>
            <consortium name="EnsemblFungi"/>
        </authorList>
    </citation>
    <scope>IDENTIFICATION</scope>
    <source>
        <strain evidence="3">R3-111a-1</strain>
    </source>
</reference>
<name>J3NZQ3_GAET3</name>
<feature type="region of interest" description="Disordered" evidence="1">
    <location>
        <begin position="63"/>
        <end position="83"/>
    </location>
</feature>
<organism evidence="2">
    <name type="scientific">Gaeumannomyces tritici (strain R3-111a-1)</name>
    <name type="common">Wheat and barley take-all root rot fungus</name>
    <name type="synonym">Gaeumannomyces graminis var. tritici</name>
    <dbReference type="NCBI Taxonomy" id="644352"/>
    <lineage>
        <taxon>Eukaryota</taxon>
        <taxon>Fungi</taxon>
        <taxon>Dikarya</taxon>
        <taxon>Ascomycota</taxon>
        <taxon>Pezizomycotina</taxon>
        <taxon>Sordariomycetes</taxon>
        <taxon>Sordariomycetidae</taxon>
        <taxon>Magnaporthales</taxon>
        <taxon>Magnaporthaceae</taxon>
        <taxon>Gaeumannomyces</taxon>
    </lineage>
</organism>
<dbReference type="EMBL" id="GL385397">
    <property type="protein sequence ID" value="EJT76836.1"/>
    <property type="molecule type" value="Genomic_DNA"/>
</dbReference>
<evidence type="ECO:0000313" key="4">
    <source>
        <dbReference type="Proteomes" id="UP000006039"/>
    </source>
</evidence>
<dbReference type="AlphaFoldDB" id="J3NZQ3"/>
<dbReference type="RefSeq" id="XP_009222836.1">
    <property type="nucleotide sequence ID" value="XM_009224572.1"/>
</dbReference>
<reference evidence="2" key="2">
    <citation type="submission" date="2010-07" db="EMBL/GenBank/DDBJ databases">
        <authorList>
            <consortium name="The Broad Institute Genome Sequencing Platform"/>
            <consortium name="Broad Institute Genome Sequencing Center for Infectious Disease"/>
            <person name="Ma L.-J."/>
            <person name="Dead R."/>
            <person name="Young S."/>
            <person name="Zeng Q."/>
            <person name="Koehrsen M."/>
            <person name="Alvarado L."/>
            <person name="Berlin A."/>
            <person name="Chapman S.B."/>
            <person name="Chen Z."/>
            <person name="Freedman E."/>
            <person name="Gellesch M."/>
            <person name="Goldberg J."/>
            <person name="Griggs A."/>
            <person name="Gujja S."/>
            <person name="Heilman E.R."/>
            <person name="Heiman D."/>
            <person name="Hepburn T."/>
            <person name="Howarth C."/>
            <person name="Jen D."/>
            <person name="Larson L."/>
            <person name="Mehta T."/>
            <person name="Neiman D."/>
            <person name="Pearson M."/>
            <person name="Roberts A."/>
            <person name="Saif S."/>
            <person name="Shea T."/>
            <person name="Shenoy N."/>
            <person name="Sisk P."/>
            <person name="Stolte C."/>
            <person name="Sykes S."/>
            <person name="Walk T."/>
            <person name="White J."/>
            <person name="Yandava C."/>
            <person name="Haas B."/>
            <person name="Nusbaum C."/>
            <person name="Birren B."/>
        </authorList>
    </citation>
    <scope>NUCLEOTIDE SEQUENCE</scope>
    <source>
        <strain evidence="2">R3-111a-1</strain>
    </source>
</reference>
<evidence type="ECO:0000256" key="1">
    <source>
        <dbReference type="SAM" id="MobiDB-lite"/>
    </source>
</evidence>
<reference evidence="4" key="1">
    <citation type="submission" date="2010-07" db="EMBL/GenBank/DDBJ databases">
        <title>The genome sequence of Gaeumannomyces graminis var. tritici strain R3-111a-1.</title>
        <authorList>
            <consortium name="The Broad Institute Genome Sequencing Platform"/>
            <person name="Ma L.-J."/>
            <person name="Dead R."/>
            <person name="Young S."/>
            <person name="Zeng Q."/>
            <person name="Koehrsen M."/>
            <person name="Alvarado L."/>
            <person name="Berlin A."/>
            <person name="Chapman S.B."/>
            <person name="Chen Z."/>
            <person name="Freedman E."/>
            <person name="Gellesch M."/>
            <person name="Goldberg J."/>
            <person name="Griggs A."/>
            <person name="Gujja S."/>
            <person name="Heilman E.R."/>
            <person name="Heiman D."/>
            <person name="Hepburn T."/>
            <person name="Howarth C."/>
            <person name="Jen D."/>
            <person name="Larson L."/>
            <person name="Mehta T."/>
            <person name="Neiman D."/>
            <person name="Pearson M."/>
            <person name="Roberts A."/>
            <person name="Saif S."/>
            <person name="Shea T."/>
            <person name="Shenoy N."/>
            <person name="Sisk P."/>
            <person name="Stolte C."/>
            <person name="Sykes S."/>
            <person name="Walk T."/>
            <person name="White J."/>
            <person name="Yandava C."/>
            <person name="Haas B."/>
            <person name="Nusbaum C."/>
            <person name="Birren B."/>
        </authorList>
    </citation>
    <scope>NUCLEOTIDE SEQUENCE [LARGE SCALE GENOMIC DNA]</scope>
    <source>
        <strain evidence="4">R3-111a-1</strain>
    </source>
</reference>
<feature type="region of interest" description="Disordered" evidence="1">
    <location>
        <begin position="152"/>
        <end position="177"/>
    </location>
</feature>
<protein>
    <submittedName>
        <fullName evidence="2 3">Uncharacterized protein</fullName>
    </submittedName>
</protein>
<dbReference type="HOGENOM" id="CLU_1517943_0_0_1"/>
<feature type="region of interest" description="Disordered" evidence="1">
    <location>
        <begin position="96"/>
        <end position="135"/>
    </location>
</feature>
<feature type="compositionally biased region" description="Low complexity" evidence="1">
    <location>
        <begin position="156"/>
        <end position="168"/>
    </location>
</feature>
<evidence type="ECO:0000313" key="3">
    <source>
        <dbReference type="EnsemblFungi" id="EJT76836"/>
    </source>
</evidence>
<accession>J3NZQ3</accession>
<dbReference type="VEuPathDB" id="FungiDB:GGTG_06750"/>
<keyword evidence="4" id="KW-1185">Reference proteome</keyword>
<sequence length="177" mass="18550">MGDDHSTPQSKQRLCARPYCGLSDPSVRSVEAGTQAPPALCCDFSKGSSLHLGAGVAGTPFGRSPLPRAITTKEPPSSRLHHGPVLERGIDQQTLDSQPSIFSPVPEVASQARKDEGPRRFRVTHPRTTGTPSGIRGIGALAAFQIRREQMEENGAATAAATASATATILPKPAAHP</sequence>
<reference evidence="2" key="3">
    <citation type="submission" date="2010-09" db="EMBL/GenBank/DDBJ databases">
        <title>Annotation of Gaeumannomyces graminis var. tritici R3-111a-1.</title>
        <authorList>
            <consortium name="The Broad Institute Genome Sequencing Platform"/>
            <person name="Ma L.-J."/>
            <person name="Dead R."/>
            <person name="Young S.K."/>
            <person name="Zeng Q."/>
            <person name="Gargeya S."/>
            <person name="Fitzgerald M."/>
            <person name="Haas B."/>
            <person name="Abouelleil A."/>
            <person name="Alvarado L."/>
            <person name="Arachchi H.M."/>
            <person name="Berlin A."/>
            <person name="Brown A."/>
            <person name="Chapman S.B."/>
            <person name="Chen Z."/>
            <person name="Dunbar C."/>
            <person name="Freedman E."/>
            <person name="Gearin G."/>
            <person name="Gellesch M."/>
            <person name="Goldberg J."/>
            <person name="Griggs A."/>
            <person name="Gujja S."/>
            <person name="Heiman D."/>
            <person name="Howarth C."/>
            <person name="Larson L."/>
            <person name="Lui A."/>
            <person name="MacDonald P.J.P."/>
            <person name="Mehta T."/>
            <person name="Montmayeur A."/>
            <person name="Murphy C."/>
            <person name="Neiman D."/>
            <person name="Pearson M."/>
            <person name="Priest M."/>
            <person name="Roberts A."/>
            <person name="Saif S."/>
            <person name="Shea T."/>
            <person name="Shenoy N."/>
            <person name="Sisk P."/>
            <person name="Stolte C."/>
            <person name="Sykes S."/>
            <person name="Yandava C."/>
            <person name="Wortman J."/>
            <person name="Nusbaum C."/>
            <person name="Birren B."/>
        </authorList>
    </citation>
    <scope>NUCLEOTIDE SEQUENCE</scope>
    <source>
        <strain evidence="2">R3-111a-1</strain>
    </source>
</reference>
<dbReference type="Proteomes" id="UP000006039">
    <property type="component" value="Unassembled WGS sequence"/>
</dbReference>
<reference evidence="3" key="4">
    <citation type="journal article" date="2015" name="G3 (Bethesda)">
        <title>Genome sequences of three phytopathogenic species of the Magnaporthaceae family of fungi.</title>
        <authorList>
            <person name="Okagaki L.H."/>
            <person name="Nunes C.C."/>
            <person name="Sailsbery J."/>
            <person name="Clay B."/>
            <person name="Brown D."/>
            <person name="John T."/>
            <person name="Oh Y."/>
            <person name="Young N."/>
            <person name="Fitzgerald M."/>
            <person name="Haas B.J."/>
            <person name="Zeng Q."/>
            <person name="Young S."/>
            <person name="Adiconis X."/>
            <person name="Fan L."/>
            <person name="Levin J.Z."/>
            <person name="Mitchell T.K."/>
            <person name="Okubara P.A."/>
            <person name="Farman M.L."/>
            <person name="Kohn L.M."/>
            <person name="Birren B."/>
            <person name="Ma L.-J."/>
            <person name="Dean R.A."/>
        </authorList>
    </citation>
    <scope>NUCLEOTIDE SEQUENCE</scope>
    <source>
        <strain evidence="3">R3-111a-1</strain>
    </source>
</reference>